<proteinExistence type="predicted"/>
<sequence length="94" mass="10262">MKTFKLILSLIAIGVWILVLQNTGIIPITHRVRVINEIDANITNAVDANVSGSVNVNNTVDVNIHAINGYNQVTTGTGTHSVFPYGYMLPVDNW</sequence>
<evidence type="ECO:0000313" key="2">
    <source>
        <dbReference type="Proteomes" id="UP000436825"/>
    </source>
</evidence>
<evidence type="ECO:0000313" key="1">
    <source>
        <dbReference type="EMBL" id="KAB4458900.1"/>
    </source>
</evidence>
<protein>
    <submittedName>
        <fullName evidence="1">Uncharacterized protein</fullName>
    </submittedName>
</protein>
<gene>
    <name evidence="1" type="ORF">GAN75_02385</name>
</gene>
<reference evidence="1 2" key="1">
    <citation type="journal article" date="2019" name="Nat. Med.">
        <title>A library of human gut bacterial isolates paired with longitudinal multiomics data enables mechanistic microbiome research.</title>
        <authorList>
            <person name="Poyet M."/>
            <person name="Groussin M."/>
            <person name="Gibbons S.M."/>
            <person name="Avila-Pacheco J."/>
            <person name="Jiang X."/>
            <person name="Kearney S.M."/>
            <person name="Perrotta A.R."/>
            <person name="Berdy B."/>
            <person name="Zhao S."/>
            <person name="Lieberman T.D."/>
            <person name="Swanson P.K."/>
            <person name="Smith M."/>
            <person name="Roesemann S."/>
            <person name="Alexander J.E."/>
            <person name="Rich S.A."/>
            <person name="Livny J."/>
            <person name="Vlamakis H."/>
            <person name="Clish C."/>
            <person name="Bullock K."/>
            <person name="Deik A."/>
            <person name="Scott J."/>
            <person name="Pierce K.A."/>
            <person name="Xavier R.J."/>
            <person name="Alm E.J."/>
        </authorList>
    </citation>
    <scope>NUCLEOTIDE SEQUENCE [LARGE SCALE GENOMIC DNA]</scope>
    <source>
        <strain evidence="1 2">BIOML-A160</strain>
    </source>
</reference>
<dbReference type="AlphaFoldDB" id="A0A7J5K3Z1"/>
<accession>A0A7J5K3Z1</accession>
<dbReference type="EMBL" id="WCRW01000001">
    <property type="protein sequence ID" value="KAB4458900.1"/>
    <property type="molecule type" value="Genomic_DNA"/>
</dbReference>
<organism evidence="1 2">
    <name type="scientific">Bacteroides thetaiotaomicron</name>
    <dbReference type="NCBI Taxonomy" id="818"/>
    <lineage>
        <taxon>Bacteria</taxon>
        <taxon>Pseudomonadati</taxon>
        <taxon>Bacteroidota</taxon>
        <taxon>Bacteroidia</taxon>
        <taxon>Bacteroidales</taxon>
        <taxon>Bacteroidaceae</taxon>
        <taxon>Bacteroides</taxon>
    </lineage>
</organism>
<dbReference type="Proteomes" id="UP000436825">
    <property type="component" value="Unassembled WGS sequence"/>
</dbReference>
<comment type="caution">
    <text evidence="1">The sequence shown here is derived from an EMBL/GenBank/DDBJ whole genome shotgun (WGS) entry which is preliminary data.</text>
</comment>
<dbReference type="RefSeq" id="WP_195392958.1">
    <property type="nucleotide sequence ID" value="NZ_CP072224.1"/>
</dbReference>
<name>A0A7J5K3Z1_BACT4</name>